<organism evidence="2 3">
    <name type="scientific">Gracilariopsis chorda</name>
    <dbReference type="NCBI Taxonomy" id="448386"/>
    <lineage>
        <taxon>Eukaryota</taxon>
        <taxon>Rhodophyta</taxon>
        <taxon>Florideophyceae</taxon>
        <taxon>Rhodymeniophycidae</taxon>
        <taxon>Gracilariales</taxon>
        <taxon>Gracilariaceae</taxon>
        <taxon>Gracilariopsis</taxon>
    </lineage>
</organism>
<comment type="caution">
    <text evidence="2">The sequence shown here is derived from an EMBL/GenBank/DDBJ whole genome shotgun (WGS) entry which is preliminary data.</text>
</comment>
<proteinExistence type="predicted"/>
<dbReference type="AlphaFoldDB" id="A0A2V3J0Q9"/>
<feature type="compositionally biased region" description="Basic and acidic residues" evidence="1">
    <location>
        <begin position="171"/>
        <end position="181"/>
    </location>
</feature>
<keyword evidence="3" id="KW-1185">Reference proteome</keyword>
<dbReference type="OrthoDB" id="10397742at2759"/>
<protein>
    <submittedName>
        <fullName evidence="2">Uncharacterized protein</fullName>
    </submittedName>
</protein>
<sequence>MHRPLKPPAGYEHFHSEQAVFPGLKRSWKKKESLQDYIDGFKRAWRLYRHSFIHDPEMAAFEEDMLKREELIIQRQAKVVVDKTEKAFKRGQQAAQDVSQQIAQELKDKKPEAQEFLKDRVNILRESLSEFSHGYNDGLEGRFNFFNVSEGDEYPNDVVRRDNKPIVYNSDTEHSKSNANT</sequence>
<accession>A0A2V3J0Q9</accession>
<gene>
    <name evidence="2" type="ORF">BWQ96_02279</name>
</gene>
<evidence type="ECO:0000313" key="3">
    <source>
        <dbReference type="Proteomes" id="UP000247409"/>
    </source>
</evidence>
<dbReference type="Proteomes" id="UP000247409">
    <property type="component" value="Unassembled WGS sequence"/>
</dbReference>
<reference evidence="2 3" key="1">
    <citation type="journal article" date="2018" name="Mol. Biol. Evol.">
        <title>Analysis of the draft genome of the red seaweed Gracilariopsis chorda provides insights into genome size evolution in Rhodophyta.</title>
        <authorList>
            <person name="Lee J."/>
            <person name="Yang E.C."/>
            <person name="Graf L."/>
            <person name="Yang J.H."/>
            <person name="Qiu H."/>
            <person name="Zel Zion U."/>
            <person name="Chan C.X."/>
            <person name="Stephens T.G."/>
            <person name="Weber A.P.M."/>
            <person name="Boo G.H."/>
            <person name="Boo S.M."/>
            <person name="Kim K.M."/>
            <person name="Shin Y."/>
            <person name="Jung M."/>
            <person name="Lee S.J."/>
            <person name="Yim H.S."/>
            <person name="Lee J.H."/>
            <person name="Bhattacharya D."/>
            <person name="Yoon H.S."/>
        </authorList>
    </citation>
    <scope>NUCLEOTIDE SEQUENCE [LARGE SCALE GENOMIC DNA]</scope>
    <source>
        <strain evidence="2 3">SKKU-2015</strain>
        <tissue evidence="2">Whole body</tissue>
    </source>
</reference>
<feature type="region of interest" description="Disordered" evidence="1">
    <location>
        <begin position="156"/>
        <end position="181"/>
    </location>
</feature>
<dbReference type="EMBL" id="NBIV01000018">
    <property type="protein sequence ID" value="PXF47893.1"/>
    <property type="molecule type" value="Genomic_DNA"/>
</dbReference>
<evidence type="ECO:0000313" key="2">
    <source>
        <dbReference type="EMBL" id="PXF47893.1"/>
    </source>
</evidence>
<name>A0A2V3J0Q9_9FLOR</name>
<evidence type="ECO:0000256" key="1">
    <source>
        <dbReference type="SAM" id="MobiDB-lite"/>
    </source>
</evidence>